<sequence length="193" mass="21852">MEPVRRILHGHEEAAVSKLVRALEEQNQDLEHYARCYLRYVASSIEQHVRQSSANALGPYRERVRSLAFNIARNRQLQGALCRREIGAPELCAMSAAELAPDEERARRQLAAREQMRRATRNEWADAPRTRRHPCPRCGSSEDVAYEHVHGARDNRKAETWGGGSANEHSESAIRFGCQSCGCDWTAETSQLL</sequence>
<feature type="domain" description="TFIIS central" evidence="2">
    <location>
        <begin position="15"/>
        <end position="127"/>
    </location>
</feature>
<dbReference type="InterPro" id="IPR003618">
    <property type="entry name" value="TFIIS_cen_dom"/>
</dbReference>
<dbReference type="OrthoDB" id="10431415at2759"/>
<reference evidence="3" key="1">
    <citation type="submission" date="2021-05" db="EMBL/GenBank/DDBJ databases">
        <title>The genome of the haptophyte Pavlova lutheri (Diacronema luteri, Pavlovales) - a model for lipid biosynthesis in eukaryotic algae.</title>
        <authorList>
            <person name="Hulatt C.J."/>
            <person name="Posewitz M.C."/>
        </authorList>
    </citation>
    <scope>NUCLEOTIDE SEQUENCE</scope>
    <source>
        <strain evidence="3">NIVA-4/92</strain>
    </source>
</reference>
<gene>
    <name evidence="3" type="ORF">KFE25_009653</name>
</gene>
<dbReference type="Gene3D" id="1.10.472.30">
    <property type="entry name" value="Transcription elongation factor S-II, central domain"/>
    <property type="match status" value="1"/>
</dbReference>
<dbReference type="InterPro" id="IPR036575">
    <property type="entry name" value="TFIIS_cen_dom_sf"/>
</dbReference>
<accession>A0A8J6CDQ1</accession>
<keyword evidence="4" id="KW-1185">Reference proteome</keyword>
<feature type="compositionally biased region" description="Basic and acidic residues" evidence="1">
    <location>
        <begin position="118"/>
        <end position="129"/>
    </location>
</feature>
<dbReference type="AlphaFoldDB" id="A0A8J6CDQ1"/>
<dbReference type="PROSITE" id="PS51321">
    <property type="entry name" value="TFIIS_CENTRAL"/>
    <property type="match status" value="1"/>
</dbReference>
<organism evidence="3 4">
    <name type="scientific">Diacronema lutheri</name>
    <name type="common">Unicellular marine alga</name>
    <name type="synonym">Monochrysis lutheri</name>
    <dbReference type="NCBI Taxonomy" id="2081491"/>
    <lineage>
        <taxon>Eukaryota</taxon>
        <taxon>Haptista</taxon>
        <taxon>Haptophyta</taxon>
        <taxon>Pavlovophyceae</taxon>
        <taxon>Pavlovales</taxon>
        <taxon>Pavlovaceae</taxon>
        <taxon>Diacronema</taxon>
    </lineage>
</organism>
<evidence type="ECO:0000313" key="4">
    <source>
        <dbReference type="Proteomes" id="UP000751190"/>
    </source>
</evidence>
<feature type="region of interest" description="Disordered" evidence="1">
    <location>
        <begin position="118"/>
        <end position="137"/>
    </location>
</feature>
<name>A0A8J6CDQ1_DIALT</name>
<protein>
    <recommendedName>
        <fullName evidence="2">TFIIS central domain-containing protein</fullName>
    </recommendedName>
</protein>
<evidence type="ECO:0000256" key="1">
    <source>
        <dbReference type="SAM" id="MobiDB-lite"/>
    </source>
</evidence>
<dbReference type="Pfam" id="PF07500">
    <property type="entry name" value="TFIIS_M"/>
    <property type="match status" value="1"/>
</dbReference>
<proteinExistence type="predicted"/>
<dbReference type="EMBL" id="JAGTXO010000001">
    <property type="protein sequence ID" value="KAG8471232.1"/>
    <property type="molecule type" value="Genomic_DNA"/>
</dbReference>
<dbReference type="SUPFAM" id="SSF46942">
    <property type="entry name" value="Elongation factor TFIIS domain 2"/>
    <property type="match status" value="1"/>
</dbReference>
<dbReference type="GO" id="GO:0006351">
    <property type="term" value="P:DNA-templated transcription"/>
    <property type="evidence" value="ECO:0007669"/>
    <property type="project" value="InterPro"/>
</dbReference>
<evidence type="ECO:0000259" key="2">
    <source>
        <dbReference type="PROSITE" id="PS51321"/>
    </source>
</evidence>
<dbReference type="Proteomes" id="UP000751190">
    <property type="component" value="Unassembled WGS sequence"/>
</dbReference>
<evidence type="ECO:0000313" key="3">
    <source>
        <dbReference type="EMBL" id="KAG8471232.1"/>
    </source>
</evidence>
<comment type="caution">
    <text evidence="3">The sequence shown here is derived from an EMBL/GenBank/DDBJ whole genome shotgun (WGS) entry which is preliminary data.</text>
</comment>